<dbReference type="Proteomes" id="UP001369815">
    <property type="component" value="Unassembled WGS sequence"/>
</dbReference>
<evidence type="ECO:0000313" key="2">
    <source>
        <dbReference type="Proteomes" id="UP001369815"/>
    </source>
</evidence>
<gene>
    <name evidence="1" type="ORF">Daesc_002450</name>
</gene>
<name>A0AAX6MXD4_9PEZI</name>
<organism evidence="1 2">
    <name type="scientific">Daldinia eschscholtzii</name>
    <dbReference type="NCBI Taxonomy" id="292717"/>
    <lineage>
        <taxon>Eukaryota</taxon>
        <taxon>Fungi</taxon>
        <taxon>Dikarya</taxon>
        <taxon>Ascomycota</taxon>
        <taxon>Pezizomycotina</taxon>
        <taxon>Sordariomycetes</taxon>
        <taxon>Xylariomycetidae</taxon>
        <taxon>Xylariales</taxon>
        <taxon>Hypoxylaceae</taxon>
        <taxon>Daldinia</taxon>
    </lineage>
</organism>
<dbReference type="AlphaFoldDB" id="A0AAX6MXD4"/>
<evidence type="ECO:0000313" key="1">
    <source>
        <dbReference type="EMBL" id="KAK6957164.1"/>
    </source>
</evidence>
<comment type="caution">
    <text evidence="1">The sequence shown here is derived from an EMBL/GenBank/DDBJ whole genome shotgun (WGS) entry which is preliminary data.</text>
</comment>
<sequence length="108" mass="12660">MVMDGEALFGSIPPPWTAQIGTDADNRVRVMYYNEEVGTLYRDHQRLQEVPVPLGWEEVTEWKKSRADPLYCKRFYNKETDETINWDPRLSPEAFRERGVPIETITLV</sequence>
<proteinExistence type="predicted"/>
<keyword evidence="2" id="KW-1185">Reference proteome</keyword>
<reference evidence="1 2" key="1">
    <citation type="journal article" date="2024" name="Front Chem Biol">
        <title>Unveiling the potential of Daldinia eschscholtzii MFLUCC 19-0629 through bioactivity and bioinformatics studies for enhanced sustainable agriculture production.</title>
        <authorList>
            <person name="Brooks S."/>
            <person name="Weaver J.A."/>
            <person name="Klomchit A."/>
            <person name="Alharthi S.A."/>
            <person name="Onlamun T."/>
            <person name="Nurani R."/>
            <person name="Vong T.K."/>
            <person name="Alberti F."/>
            <person name="Greco C."/>
        </authorList>
    </citation>
    <scope>NUCLEOTIDE SEQUENCE [LARGE SCALE GENOMIC DNA]</scope>
    <source>
        <strain evidence="1">MFLUCC 19-0629</strain>
    </source>
</reference>
<protein>
    <recommendedName>
        <fullName evidence="3">WW domain-containing protein</fullName>
    </recommendedName>
</protein>
<evidence type="ECO:0008006" key="3">
    <source>
        <dbReference type="Google" id="ProtNLM"/>
    </source>
</evidence>
<dbReference type="EMBL" id="JBANMG010000002">
    <property type="protein sequence ID" value="KAK6957164.1"/>
    <property type="molecule type" value="Genomic_DNA"/>
</dbReference>
<accession>A0AAX6MXD4</accession>